<proteinExistence type="predicted"/>
<accession>A0A382RTF8</accession>
<gene>
    <name evidence="1" type="ORF">METZ01_LOCUS353416</name>
</gene>
<dbReference type="EMBL" id="UINC01123828">
    <property type="protein sequence ID" value="SVD00562.1"/>
    <property type="molecule type" value="Genomic_DNA"/>
</dbReference>
<dbReference type="AlphaFoldDB" id="A0A382RTF8"/>
<dbReference type="Gene3D" id="2.60.120.620">
    <property type="entry name" value="q2cbj1_9rhob like domain"/>
    <property type="match status" value="1"/>
</dbReference>
<reference evidence="1" key="1">
    <citation type="submission" date="2018-05" db="EMBL/GenBank/DDBJ databases">
        <authorList>
            <person name="Lanie J.A."/>
            <person name="Ng W.-L."/>
            <person name="Kazmierczak K.M."/>
            <person name="Andrzejewski T.M."/>
            <person name="Davidsen T.M."/>
            <person name="Wayne K.J."/>
            <person name="Tettelin H."/>
            <person name="Glass J.I."/>
            <person name="Rusch D."/>
            <person name="Podicherti R."/>
            <person name="Tsui H.-C.T."/>
            <person name="Winkler M.E."/>
        </authorList>
    </citation>
    <scope>NUCLEOTIDE SEQUENCE</scope>
</reference>
<name>A0A382RTF8_9ZZZZ</name>
<feature type="non-terminal residue" evidence="1">
    <location>
        <position position="89"/>
    </location>
</feature>
<evidence type="ECO:0000313" key="1">
    <source>
        <dbReference type="EMBL" id="SVD00562.1"/>
    </source>
</evidence>
<sequence length="89" mass="10366">MLDLSSEYPLTKSQIEEYRQDGHIHLSSVCTTEEVTSYRHAIAEVAYSRFPKRDTDDVSNRAFLQTLNLRYHSQRVSQFVLAKRFAKIA</sequence>
<organism evidence="1">
    <name type="scientific">marine metagenome</name>
    <dbReference type="NCBI Taxonomy" id="408172"/>
    <lineage>
        <taxon>unclassified sequences</taxon>
        <taxon>metagenomes</taxon>
        <taxon>ecological metagenomes</taxon>
    </lineage>
</organism>
<protein>
    <submittedName>
        <fullName evidence="1">Uncharacterized protein</fullName>
    </submittedName>
</protein>
<dbReference type="SUPFAM" id="SSF51197">
    <property type="entry name" value="Clavaminate synthase-like"/>
    <property type="match status" value="1"/>
</dbReference>